<dbReference type="AlphaFoldDB" id="A0ABD0JGS4"/>
<feature type="domain" description="TIR" evidence="13">
    <location>
        <begin position="532"/>
        <end position="681"/>
    </location>
</feature>
<keyword evidence="3" id="KW-0433">Leucine-rich repeat</keyword>
<dbReference type="GO" id="GO:0016020">
    <property type="term" value="C:membrane"/>
    <property type="evidence" value="ECO:0007669"/>
    <property type="project" value="UniProtKB-SubCell"/>
</dbReference>
<keyword evidence="4 11" id="KW-0812">Transmembrane</keyword>
<dbReference type="Pfam" id="PF13306">
    <property type="entry name" value="LRR_5"/>
    <property type="match status" value="1"/>
</dbReference>
<reference evidence="14 15" key="1">
    <citation type="journal article" date="2023" name="Sci. Data">
        <title>Genome assembly of the Korean intertidal mud-creeper Batillaria attramentaria.</title>
        <authorList>
            <person name="Patra A.K."/>
            <person name="Ho P.T."/>
            <person name="Jun S."/>
            <person name="Lee S.J."/>
            <person name="Kim Y."/>
            <person name="Won Y.J."/>
        </authorList>
    </citation>
    <scope>NUCLEOTIDE SEQUENCE [LARGE SCALE GENOMIC DNA]</scope>
    <source>
        <strain evidence="14">Wonlab-2016</strain>
    </source>
</reference>
<evidence type="ECO:0000256" key="11">
    <source>
        <dbReference type="SAM" id="Phobius"/>
    </source>
</evidence>
<evidence type="ECO:0000256" key="7">
    <source>
        <dbReference type="ARBA" id="ARBA00022989"/>
    </source>
</evidence>
<dbReference type="SUPFAM" id="SSF52200">
    <property type="entry name" value="Toll/Interleukin receptor TIR domain"/>
    <property type="match status" value="1"/>
</dbReference>
<dbReference type="PANTHER" id="PTHR24365:SF541">
    <property type="entry name" value="PROTEIN TOLL-RELATED"/>
    <property type="match status" value="1"/>
</dbReference>
<dbReference type="InterPro" id="IPR026906">
    <property type="entry name" value="LRR_5"/>
</dbReference>
<dbReference type="InterPro" id="IPR001611">
    <property type="entry name" value="Leu-rich_rpt"/>
</dbReference>
<accession>A0ABD0JGS4</accession>
<dbReference type="Pfam" id="PF13855">
    <property type="entry name" value="LRR_8"/>
    <property type="match status" value="2"/>
</dbReference>
<name>A0ABD0JGS4_9CAEN</name>
<sequence>MPEYSRLSFAVVLLCTAYLKASESDPSIYNAYNHEQNGWSGQRSGENEEIKYATDQHQFCVHPKTMCGDDFCCCQAAAAVCSGQRLSYIPHLPEYIAHLDFRNNSLGKLEEHTLRNVTSLVSLNLEMNHLTYVHNASFRDMSLLKLLKIGDNHLKDFGDLVLALEHSHSLKNLSADHNEFKKMNLTHIVKLTNLWHLDLSWNKISVIQREVSDREFEVRSGLVEKESNLEILYLGTNLLTSFPNFCREDDPHVSFLPKLRELGIQWNCITAMLPHEMKCLKNLLRLNMDGNAVHHIHANFFQRFPALEHLSLKFCMSRKIDSHAFNHSNVKHLDVSENLWFFDRFYGLGIDPGLFLDMPQLRFVNMSWTVFRFSEYDEREEVLSSISHVTHLSLEGTGLDFIPRTILRDFTHLHYLDYSKNDLTNLPDDTFDNLTQLHKLNLNQNHLTTFTPALLQHVLSHDNVTLDLSGNPYSCTCDLLWFIELYRGDIAHGEGRIFQGDYGYICSDPDSQEGLNLADVTLTQHTCMFSFITCLTIVSLSAFTIALLVVGVLVYRFRWRLRFFLYTLQHRLTRERHSGRFISDNIIEHMGESGAILPVLSNAFLHSDWCRFELFVAVKSGLAHAQRRVPVVPVLLEELDRTSMDSLVYALLNTTTYLAWPREEGGEGERRRFWDTLCQVLTRSRGGSFNDFLSAANE</sequence>
<evidence type="ECO:0000256" key="4">
    <source>
        <dbReference type="ARBA" id="ARBA00022692"/>
    </source>
</evidence>
<evidence type="ECO:0000313" key="15">
    <source>
        <dbReference type="Proteomes" id="UP001519460"/>
    </source>
</evidence>
<evidence type="ECO:0000256" key="1">
    <source>
        <dbReference type="ARBA" id="ARBA00004167"/>
    </source>
</evidence>
<dbReference type="Gene3D" id="3.80.10.10">
    <property type="entry name" value="Ribonuclease Inhibitor"/>
    <property type="match status" value="3"/>
</dbReference>
<dbReference type="InterPro" id="IPR003591">
    <property type="entry name" value="Leu-rich_rpt_typical-subtyp"/>
</dbReference>
<evidence type="ECO:0000313" key="14">
    <source>
        <dbReference type="EMBL" id="KAK7474157.1"/>
    </source>
</evidence>
<evidence type="ECO:0000256" key="5">
    <source>
        <dbReference type="ARBA" id="ARBA00022729"/>
    </source>
</evidence>
<comment type="caution">
    <text evidence="14">The sequence shown here is derived from an EMBL/GenBank/DDBJ whole genome shotgun (WGS) entry which is preliminary data.</text>
</comment>
<comment type="similarity">
    <text evidence="2">Belongs to the Toll-like receptor family.</text>
</comment>
<keyword evidence="10" id="KW-0325">Glycoprotein</keyword>
<comment type="subcellular location">
    <subcellularLocation>
        <location evidence="1">Membrane</location>
        <topology evidence="1">Single-pass membrane protein</topology>
    </subcellularLocation>
</comment>
<evidence type="ECO:0000256" key="8">
    <source>
        <dbReference type="ARBA" id="ARBA00023136"/>
    </source>
</evidence>
<dbReference type="InterPro" id="IPR000157">
    <property type="entry name" value="TIR_dom"/>
</dbReference>
<evidence type="ECO:0000259" key="13">
    <source>
        <dbReference type="PROSITE" id="PS50104"/>
    </source>
</evidence>
<dbReference type="InterPro" id="IPR035897">
    <property type="entry name" value="Toll_tir_struct_dom_sf"/>
</dbReference>
<dbReference type="PROSITE" id="PS50104">
    <property type="entry name" value="TIR"/>
    <property type="match status" value="1"/>
</dbReference>
<dbReference type="EMBL" id="JACVVK020000446">
    <property type="protein sequence ID" value="KAK7474157.1"/>
    <property type="molecule type" value="Genomic_DNA"/>
</dbReference>
<feature type="signal peptide" evidence="12">
    <location>
        <begin position="1"/>
        <end position="24"/>
    </location>
</feature>
<keyword evidence="7 11" id="KW-1133">Transmembrane helix</keyword>
<feature type="transmembrane region" description="Helical" evidence="11">
    <location>
        <begin position="528"/>
        <end position="555"/>
    </location>
</feature>
<dbReference type="SMART" id="SM00369">
    <property type="entry name" value="LRR_TYP"/>
    <property type="match status" value="9"/>
</dbReference>
<organism evidence="14 15">
    <name type="scientific">Batillaria attramentaria</name>
    <dbReference type="NCBI Taxonomy" id="370345"/>
    <lineage>
        <taxon>Eukaryota</taxon>
        <taxon>Metazoa</taxon>
        <taxon>Spiralia</taxon>
        <taxon>Lophotrochozoa</taxon>
        <taxon>Mollusca</taxon>
        <taxon>Gastropoda</taxon>
        <taxon>Caenogastropoda</taxon>
        <taxon>Sorbeoconcha</taxon>
        <taxon>Cerithioidea</taxon>
        <taxon>Batillariidae</taxon>
        <taxon>Batillaria</taxon>
    </lineage>
</organism>
<evidence type="ECO:0000256" key="2">
    <source>
        <dbReference type="ARBA" id="ARBA00009634"/>
    </source>
</evidence>
<evidence type="ECO:0000256" key="9">
    <source>
        <dbReference type="ARBA" id="ARBA00023170"/>
    </source>
</evidence>
<keyword evidence="5 12" id="KW-0732">Signal</keyword>
<feature type="chain" id="PRO_5044807646" description="TIR domain-containing protein" evidence="12">
    <location>
        <begin position="25"/>
        <end position="698"/>
    </location>
</feature>
<keyword evidence="6" id="KW-0677">Repeat</keyword>
<evidence type="ECO:0000256" key="3">
    <source>
        <dbReference type="ARBA" id="ARBA00022614"/>
    </source>
</evidence>
<protein>
    <recommendedName>
        <fullName evidence="13">TIR domain-containing protein</fullName>
    </recommendedName>
</protein>
<dbReference type="SUPFAM" id="SSF52058">
    <property type="entry name" value="L domain-like"/>
    <property type="match status" value="1"/>
</dbReference>
<proteinExistence type="inferred from homology"/>
<evidence type="ECO:0000256" key="6">
    <source>
        <dbReference type="ARBA" id="ARBA00022737"/>
    </source>
</evidence>
<keyword evidence="8 11" id="KW-0472">Membrane</keyword>
<dbReference type="Proteomes" id="UP001519460">
    <property type="component" value="Unassembled WGS sequence"/>
</dbReference>
<dbReference type="PANTHER" id="PTHR24365">
    <property type="entry name" value="TOLL-LIKE RECEPTOR"/>
    <property type="match status" value="1"/>
</dbReference>
<keyword evidence="15" id="KW-1185">Reference proteome</keyword>
<gene>
    <name evidence="14" type="ORF">BaRGS_00034617</name>
</gene>
<evidence type="ECO:0000256" key="10">
    <source>
        <dbReference type="ARBA" id="ARBA00023180"/>
    </source>
</evidence>
<evidence type="ECO:0000256" key="12">
    <source>
        <dbReference type="SAM" id="SignalP"/>
    </source>
</evidence>
<keyword evidence="9" id="KW-0675">Receptor</keyword>
<dbReference type="Gene3D" id="3.40.50.10140">
    <property type="entry name" value="Toll/interleukin-1 receptor homology (TIR) domain"/>
    <property type="match status" value="1"/>
</dbReference>
<dbReference type="InterPro" id="IPR032675">
    <property type="entry name" value="LRR_dom_sf"/>
</dbReference>